<proteinExistence type="predicted"/>
<gene>
    <name evidence="2" type="ORF">ACFSL4_36740</name>
</gene>
<organism evidence="2 3">
    <name type="scientific">Streptomyces caeni</name>
    <dbReference type="NCBI Taxonomy" id="2307231"/>
    <lineage>
        <taxon>Bacteria</taxon>
        <taxon>Bacillati</taxon>
        <taxon>Actinomycetota</taxon>
        <taxon>Actinomycetes</taxon>
        <taxon>Kitasatosporales</taxon>
        <taxon>Streptomycetaceae</taxon>
        <taxon>Streptomyces</taxon>
    </lineage>
</organism>
<feature type="transmembrane region" description="Helical" evidence="1">
    <location>
        <begin position="44"/>
        <end position="61"/>
    </location>
</feature>
<protein>
    <submittedName>
        <fullName evidence="2">Uncharacterized protein</fullName>
    </submittedName>
</protein>
<evidence type="ECO:0000313" key="3">
    <source>
        <dbReference type="Proteomes" id="UP001597261"/>
    </source>
</evidence>
<keyword evidence="1" id="KW-0812">Transmembrane</keyword>
<keyword evidence="3" id="KW-1185">Reference proteome</keyword>
<dbReference type="EMBL" id="JBHUDX010000152">
    <property type="protein sequence ID" value="MFD1663560.1"/>
    <property type="molecule type" value="Genomic_DNA"/>
</dbReference>
<keyword evidence="1" id="KW-0472">Membrane</keyword>
<reference evidence="3" key="1">
    <citation type="journal article" date="2019" name="Int. J. Syst. Evol. Microbiol.">
        <title>The Global Catalogue of Microorganisms (GCM) 10K type strain sequencing project: providing services to taxonomists for standard genome sequencing and annotation.</title>
        <authorList>
            <consortium name="The Broad Institute Genomics Platform"/>
            <consortium name="The Broad Institute Genome Sequencing Center for Infectious Disease"/>
            <person name="Wu L."/>
            <person name="Ma J."/>
        </authorList>
    </citation>
    <scope>NUCLEOTIDE SEQUENCE [LARGE SCALE GENOMIC DNA]</scope>
    <source>
        <strain evidence="3">CGMCC 1.12470</strain>
    </source>
</reference>
<evidence type="ECO:0000256" key="1">
    <source>
        <dbReference type="SAM" id="Phobius"/>
    </source>
</evidence>
<name>A0ABW4J1R1_9ACTN</name>
<feature type="transmembrane region" description="Helical" evidence="1">
    <location>
        <begin position="12"/>
        <end position="32"/>
    </location>
</feature>
<keyword evidence="1" id="KW-1133">Transmembrane helix</keyword>
<comment type="caution">
    <text evidence="2">The sequence shown here is derived from an EMBL/GenBank/DDBJ whole genome shotgun (WGS) entry which is preliminary data.</text>
</comment>
<sequence length="69" mass="7481">MSRPQLPLWQYFLGFFLVVTVSGTTVVLVMDAVLGRSDVVPRDAVAFVVPGAVAAGAGTVYERRRRASR</sequence>
<accession>A0ABW4J1R1</accession>
<dbReference type="RefSeq" id="WP_381092454.1">
    <property type="nucleotide sequence ID" value="NZ_JBHUDX010000152.1"/>
</dbReference>
<dbReference type="Proteomes" id="UP001597261">
    <property type="component" value="Unassembled WGS sequence"/>
</dbReference>
<evidence type="ECO:0000313" key="2">
    <source>
        <dbReference type="EMBL" id="MFD1663560.1"/>
    </source>
</evidence>